<organism evidence="1 2">
    <name type="scientific">Araneus ventricosus</name>
    <name type="common">Orbweaver spider</name>
    <name type="synonym">Epeira ventricosa</name>
    <dbReference type="NCBI Taxonomy" id="182803"/>
    <lineage>
        <taxon>Eukaryota</taxon>
        <taxon>Metazoa</taxon>
        <taxon>Ecdysozoa</taxon>
        <taxon>Arthropoda</taxon>
        <taxon>Chelicerata</taxon>
        <taxon>Arachnida</taxon>
        <taxon>Araneae</taxon>
        <taxon>Araneomorphae</taxon>
        <taxon>Entelegynae</taxon>
        <taxon>Araneoidea</taxon>
        <taxon>Araneidae</taxon>
        <taxon>Araneus</taxon>
    </lineage>
</organism>
<proteinExistence type="predicted"/>
<gene>
    <name evidence="1" type="ORF">AVEN_267483_1</name>
</gene>
<name>A0A4Y2ULW6_ARAVE</name>
<dbReference type="Gene3D" id="3.30.420.10">
    <property type="entry name" value="Ribonuclease H-like superfamily/Ribonuclease H"/>
    <property type="match status" value="1"/>
</dbReference>
<keyword evidence="2" id="KW-1185">Reference proteome</keyword>
<protein>
    <recommendedName>
        <fullName evidence="3">Integrase catalytic domain-containing protein</fullName>
    </recommendedName>
</protein>
<evidence type="ECO:0000313" key="2">
    <source>
        <dbReference type="Proteomes" id="UP000499080"/>
    </source>
</evidence>
<reference evidence="1 2" key="1">
    <citation type="journal article" date="2019" name="Sci. Rep.">
        <title>Orb-weaving spider Araneus ventricosus genome elucidates the spidroin gene catalogue.</title>
        <authorList>
            <person name="Kono N."/>
            <person name="Nakamura H."/>
            <person name="Ohtoshi R."/>
            <person name="Moran D.A.P."/>
            <person name="Shinohara A."/>
            <person name="Yoshida Y."/>
            <person name="Fujiwara M."/>
            <person name="Mori M."/>
            <person name="Tomita M."/>
            <person name="Arakawa K."/>
        </authorList>
    </citation>
    <scope>NUCLEOTIDE SEQUENCE [LARGE SCALE GENOMIC DNA]</scope>
</reference>
<evidence type="ECO:0000313" key="1">
    <source>
        <dbReference type="EMBL" id="GBO13858.1"/>
    </source>
</evidence>
<dbReference type="OrthoDB" id="6424433at2759"/>
<dbReference type="InterPro" id="IPR036397">
    <property type="entry name" value="RNaseH_sf"/>
</dbReference>
<dbReference type="EMBL" id="BGPR01038085">
    <property type="protein sequence ID" value="GBO13858.1"/>
    <property type="molecule type" value="Genomic_DNA"/>
</dbReference>
<dbReference type="PANTHER" id="PTHR47331:SF1">
    <property type="entry name" value="GAG-LIKE PROTEIN"/>
    <property type="match status" value="1"/>
</dbReference>
<evidence type="ECO:0008006" key="3">
    <source>
        <dbReference type="Google" id="ProtNLM"/>
    </source>
</evidence>
<dbReference type="Proteomes" id="UP000499080">
    <property type="component" value="Unassembled WGS sequence"/>
</dbReference>
<sequence>MELLAALVGTRLTNSVIEALNWKEVKCYYWSDSTTVLAWISREENWFVDERGRCSTIYCDNGTNFVGAANLLHGLDWSKIIRHGAVNAIDWKFNPPTAAWWGG</sequence>
<dbReference type="GO" id="GO:0003676">
    <property type="term" value="F:nucleic acid binding"/>
    <property type="evidence" value="ECO:0007669"/>
    <property type="project" value="InterPro"/>
</dbReference>
<accession>A0A4Y2ULW6</accession>
<dbReference type="AlphaFoldDB" id="A0A4Y2ULW6"/>
<comment type="caution">
    <text evidence="1">The sequence shown here is derived from an EMBL/GenBank/DDBJ whole genome shotgun (WGS) entry which is preliminary data.</text>
</comment>
<dbReference type="PANTHER" id="PTHR47331">
    <property type="entry name" value="PHD-TYPE DOMAIN-CONTAINING PROTEIN"/>
    <property type="match status" value="1"/>
</dbReference>